<feature type="compositionally biased region" description="Basic and acidic residues" evidence="3">
    <location>
        <begin position="78"/>
        <end position="111"/>
    </location>
</feature>
<dbReference type="Pfam" id="PF05517">
    <property type="entry name" value="p25-alpha"/>
    <property type="match status" value="1"/>
</dbReference>
<feature type="coiled-coil region" evidence="2">
    <location>
        <begin position="1"/>
        <end position="46"/>
    </location>
</feature>
<protein>
    <submittedName>
        <fullName evidence="4">Uncharacterized protein</fullName>
    </submittedName>
</protein>
<dbReference type="EMBL" id="JARAKH010000013">
    <property type="protein sequence ID" value="KAK8397730.1"/>
    <property type="molecule type" value="Genomic_DNA"/>
</dbReference>
<gene>
    <name evidence="4" type="ORF">O3P69_004485</name>
</gene>
<keyword evidence="2" id="KW-0175">Coiled coil</keyword>
<dbReference type="PANTHER" id="PTHR12932">
    <property type="entry name" value="P25 ALPHA-RELATED"/>
    <property type="match status" value="1"/>
</dbReference>
<reference evidence="4 5" key="1">
    <citation type="submission" date="2023-03" db="EMBL/GenBank/DDBJ databases">
        <title>High-quality genome of Scylla paramamosain provides insights in environmental adaptation.</title>
        <authorList>
            <person name="Zhang L."/>
        </authorList>
    </citation>
    <scope>NUCLEOTIDE SEQUENCE [LARGE SCALE GENOMIC DNA]</scope>
    <source>
        <strain evidence="4">LZ_2023a</strain>
        <tissue evidence="4">Muscle</tissue>
    </source>
</reference>
<dbReference type="GO" id="GO:0001578">
    <property type="term" value="P:microtubule bundle formation"/>
    <property type="evidence" value="ECO:0007669"/>
    <property type="project" value="TreeGrafter"/>
</dbReference>
<dbReference type="Proteomes" id="UP001487740">
    <property type="component" value="Unassembled WGS sequence"/>
</dbReference>
<evidence type="ECO:0000256" key="3">
    <source>
        <dbReference type="SAM" id="MobiDB-lite"/>
    </source>
</evidence>
<dbReference type="GO" id="GO:0032273">
    <property type="term" value="P:positive regulation of protein polymerization"/>
    <property type="evidence" value="ECO:0007669"/>
    <property type="project" value="TreeGrafter"/>
</dbReference>
<dbReference type="AlphaFoldDB" id="A0AAW0UDE6"/>
<organism evidence="4 5">
    <name type="scientific">Scylla paramamosain</name>
    <name type="common">Mud crab</name>
    <dbReference type="NCBI Taxonomy" id="85552"/>
    <lineage>
        <taxon>Eukaryota</taxon>
        <taxon>Metazoa</taxon>
        <taxon>Ecdysozoa</taxon>
        <taxon>Arthropoda</taxon>
        <taxon>Crustacea</taxon>
        <taxon>Multicrustacea</taxon>
        <taxon>Malacostraca</taxon>
        <taxon>Eumalacostraca</taxon>
        <taxon>Eucarida</taxon>
        <taxon>Decapoda</taxon>
        <taxon>Pleocyemata</taxon>
        <taxon>Brachyura</taxon>
        <taxon>Eubrachyura</taxon>
        <taxon>Portunoidea</taxon>
        <taxon>Portunidae</taxon>
        <taxon>Portuninae</taxon>
        <taxon>Scylla</taxon>
    </lineage>
</organism>
<dbReference type="SUPFAM" id="SSF47473">
    <property type="entry name" value="EF-hand"/>
    <property type="match status" value="1"/>
</dbReference>
<dbReference type="GO" id="GO:0015631">
    <property type="term" value="F:tubulin binding"/>
    <property type="evidence" value="ECO:0007669"/>
    <property type="project" value="InterPro"/>
</dbReference>
<sequence>MDEEEREAATTRREYHTLLREIQALMSEVQRQRNDFRSELRSLTSTIIRRHNSTSARPCVCSAPRKTSRLPVMMSEQDAAKEVKKAEKAKEEKPKDEVKEDKKEEREEGRVSRASAGTSTPEPKPEENGDDSGTPKAITLKEQFRNFSKFGDTKSDGKMMTLSQADKWFKQAKVIDGKTITTTDTAITFNKFKTKKITFTEFEKYLDEISKSKKVDAGSIRNKLKDCGAPGTSGTTSVVKSSAVDRLTDTKKFTGSHKLRFDATGRGKGIAGRKDVPDGSGYVSGYKNKNTYDKTH</sequence>
<dbReference type="InterPro" id="IPR011992">
    <property type="entry name" value="EF-hand-dom_pair"/>
</dbReference>
<feature type="region of interest" description="Disordered" evidence="3">
    <location>
        <begin position="263"/>
        <end position="296"/>
    </location>
</feature>
<dbReference type="PANTHER" id="PTHR12932:SF9">
    <property type="entry name" value="TUBULIN POLYMERIZATION-PROMOTING PROTEIN HOMOLOG"/>
    <property type="match status" value="1"/>
</dbReference>
<feature type="region of interest" description="Disordered" evidence="3">
    <location>
        <begin position="48"/>
        <end position="136"/>
    </location>
</feature>
<evidence type="ECO:0000313" key="4">
    <source>
        <dbReference type="EMBL" id="KAK8397730.1"/>
    </source>
</evidence>
<comment type="caution">
    <text evidence="4">The sequence shown here is derived from an EMBL/GenBank/DDBJ whole genome shotgun (WGS) entry which is preliminary data.</text>
</comment>
<dbReference type="InterPro" id="IPR008907">
    <property type="entry name" value="TPP/p25"/>
</dbReference>
<proteinExistence type="inferred from homology"/>
<dbReference type="Gene3D" id="1.10.238.10">
    <property type="entry name" value="EF-hand"/>
    <property type="match status" value="1"/>
</dbReference>
<evidence type="ECO:0000313" key="5">
    <source>
        <dbReference type="Proteomes" id="UP001487740"/>
    </source>
</evidence>
<dbReference type="GO" id="GO:0005874">
    <property type="term" value="C:microtubule"/>
    <property type="evidence" value="ECO:0007669"/>
    <property type="project" value="TreeGrafter"/>
</dbReference>
<keyword evidence="5" id="KW-1185">Reference proteome</keyword>
<comment type="similarity">
    <text evidence="1">Belongs to the TPPP family.</text>
</comment>
<accession>A0AAW0UDE6</accession>
<evidence type="ECO:0000256" key="2">
    <source>
        <dbReference type="SAM" id="Coils"/>
    </source>
</evidence>
<evidence type="ECO:0000256" key="1">
    <source>
        <dbReference type="ARBA" id="ARBA00010994"/>
    </source>
</evidence>
<name>A0AAW0UDE6_SCYPA</name>
<dbReference type="GO" id="GO:0046785">
    <property type="term" value="P:microtubule polymerization"/>
    <property type="evidence" value="ECO:0007669"/>
    <property type="project" value="InterPro"/>
</dbReference>